<evidence type="ECO:0000256" key="1">
    <source>
        <dbReference type="ARBA" id="ARBA00022723"/>
    </source>
</evidence>
<feature type="domain" description="Rhodanese" evidence="2">
    <location>
        <begin position="384"/>
        <end position="472"/>
    </location>
</feature>
<dbReference type="Proteomes" id="UP000253908">
    <property type="component" value="Chromosome"/>
</dbReference>
<dbReference type="InterPro" id="IPR001763">
    <property type="entry name" value="Rhodanese-like_dom"/>
</dbReference>
<dbReference type="InterPro" id="IPR051682">
    <property type="entry name" value="Mito_Persulfide_Diox"/>
</dbReference>
<dbReference type="OrthoDB" id="9784009at2"/>
<organism evidence="3 4">
    <name type="scientific">Oceanobacillus zhaokaii</name>
    <dbReference type="NCBI Taxonomy" id="2052660"/>
    <lineage>
        <taxon>Bacteria</taxon>
        <taxon>Bacillati</taxon>
        <taxon>Bacillota</taxon>
        <taxon>Bacilli</taxon>
        <taxon>Bacillales</taxon>
        <taxon>Bacillaceae</taxon>
        <taxon>Oceanobacillus</taxon>
    </lineage>
</organism>
<evidence type="ECO:0000313" key="4">
    <source>
        <dbReference type="Proteomes" id="UP000253908"/>
    </source>
</evidence>
<dbReference type="InterPro" id="IPR001279">
    <property type="entry name" value="Metallo-B-lactamas"/>
</dbReference>
<dbReference type="GO" id="GO:0016787">
    <property type="term" value="F:hydrolase activity"/>
    <property type="evidence" value="ECO:0007669"/>
    <property type="project" value="UniProtKB-KW"/>
</dbReference>
<dbReference type="SMART" id="SM00849">
    <property type="entry name" value="Lactamase_B"/>
    <property type="match status" value="1"/>
</dbReference>
<dbReference type="SUPFAM" id="SSF56281">
    <property type="entry name" value="Metallo-hydrolase/oxidoreductase"/>
    <property type="match status" value="1"/>
</dbReference>
<feature type="domain" description="Rhodanese" evidence="2">
    <location>
        <begin position="280"/>
        <end position="310"/>
    </location>
</feature>
<dbReference type="PANTHER" id="PTHR43084">
    <property type="entry name" value="PERSULFIDE DIOXYGENASE ETHE1"/>
    <property type="match status" value="1"/>
</dbReference>
<accession>A0A345PJI6</accession>
<dbReference type="FunFam" id="3.40.250.10:FF:000049">
    <property type="entry name" value="Phage shock protein E"/>
    <property type="match status" value="1"/>
</dbReference>
<dbReference type="InterPro" id="IPR044528">
    <property type="entry name" value="POD-like_MBL-fold"/>
</dbReference>
<name>A0A345PJI6_9BACI</name>
<evidence type="ECO:0000313" key="3">
    <source>
        <dbReference type="EMBL" id="AXI10166.1"/>
    </source>
</evidence>
<dbReference type="Gene3D" id="3.60.15.10">
    <property type="entry name" value="Ribonuclease Z/Hydroxyacylglutathione hydrolase-like"/>
    <property type="match status" value="1"/>
</dbReference>
<dbReference type="InterPro" id="IPR036866">
    <property type="entry name" value="RibonucZ/Hydroxyglut_hydro"/>
</dbReference>
<dbReference type="GO" id="GO:0006749">
    <property type="term" value="P:glutathione metabolic process"/>
    <property type="evidence" value="ECO:0007669"/>
    <property type="project" value="InterPro"/>
</dbReference>
<dbReference type="AlphaFoldDB" id="A0A345PJI6"/>
<keyword evidence="3" id="KW-0378">Hydrolase</keyword>
<reference evidence="4" key="1">
    <citation type="submission" date="2017-11" db="EMBL/GenBank/DDBJ databases">
        <authorList>
            <person name="Zhu W."/>
        </authorList>
    </citation>
    <scope>NUCLEOTIDE SEQUENCE [LARGE SCALE GENOMIC DNA]</scope>
    <source>
        <strain evidence="4">160</strain>
    </source>
</reference>
<keyword evidence="1" id="KW-0479">Metal-binding</keyword>
<dbReference type="PROSITE" id="PS50206">
    <property type="entry name" value="RHODANESE_3"/>
    <property type="match status" value="2"/>
</dbReference>
<evidence type="ECO:0000259" key="2">
    <source>
        <dbReference type="PROSITE" id="PS50206"/>
    </source>
</evidence>
<dbReference type="PANTHER" id="PTHR43084:SF1">
    <property type="entry name" value="PERSULFIDE DIOXYGENASE ETHE1, MITOCHONDRIAL"/>
    <property type="match status" value="1"/>
</dbReference>
<dbReference type="GO" id="GO:0046872">
    <property type="term" value="F:metal ion binding"/>
    <property type="evidence" value="ECO:0007669"/>
    <property type="project" value="UniProtKB-KW"/>
</dbReference>
<dbReference type="CDD" id="cd00158">
    <property type="entry name" value="RHOD"/>
    <property type="match status" value="1"/>
</dbReference>
<dbReference type="InterPro" id="IPR036873">
    <property type="entry name" value="Rhodanese-like_dom_sf"/>
</dbReference>
<dbReference type="RefSeq" id="WP_114917453.1">
    <property type="nucleotide sequence ID" value="NZ_CP024848.1"/>
</dbReference>
<dbReference type="SMART" id="SM00450">
    <property type="entry name" value="RHOD"/>
    <property type="match status" value="1"/>
</dbReference>
<sequence length="481" mass="53160">MLLRYFYDEKLSHASYLVGCQEKGVTVIIDPMRNITPYIQVTETEDMKIVGSLETHIHADFVTGSRELADQFGARLYLSDEGDVDWTYQNLESIDHQLLKDGDQFNIGNLVFDVMHTPGHTPESISFLLTDSGANINKPMGIFTGDFVFVGDIGRPDLLEKAAGLEGTAASGAMAMYQSLKRFKSLPDYLQVWPAHGAGSACGKALGAVPSSTVGYEKQFNWALNVEDETAFIHELLHGQSEPPTYFSIMKQVNKLGIELIKDTPVINVISSLVDIQKLLSEEQQVIDTRAPQLFAASHLPGTINIPFRQSFTNWAGWLVDYSKPLFLLASPGNIQEIQIALHSIGIDQIAGYADVEEIINTAPEASLESYENITPNETKKLIDNQEVYILDVRNQSEWNDGHIEQAQHIMLGKLPKRISELNQDKKIIVHCKTGFRSAIAVSILQSSGIHNVANMTGGYLAWKADTPVLGASHSPIFVKS</sequence>
<dbReference type="FunFam" id="3.60.15.10:FF:000030">
    <property type="entry name" value="Metallo-beta-lactamase family protein"/>
    <property type="match status" value="1"/>
</dbReference>
<dbReference type="GO" id="GO:0070813">
    <property type="term" value="P:hydrogen sulfide metabolic process"/>
    <property type="evidence" value="ECO:0007669"/>
    <property type="project" value="TreeGrafter"/>
</dbReference>
<dbReference type="Pfam" id="PF00581">
    <property type="entry name" value="Rhodanese"/>
    <property type="match status" value="1"/>
</dbReference>
<dbReference type="Pfam" id="PF00753">
    <property type="entry name" value="Lactamase_B"/>
    <property type="match status" value="1"/>
</dbReference>
<dbReference type="KEGG" id="ocn:CUC15_15040"/>
<protein>
    <submittedName>
        <fullName evidence="3">MBL fold metallo-hydrolase</fullName>
    </submittedName>
</protein>
<dbReference type="Gene3D" id="3.40.250.10">
    <property type="entry name" value="Rhodanese-like domain"/>
    <property type="match status" value="2"/>
</dbReference>
<keyword evidence="4" id="KW-1185">Reference proteome</keyword>
<dbReference type="SUPFAM" id="SSF52821">
    <property type="entry name" value="Rhodanese/Cell cycle control phosphatase"/>
    <property type="match status" value="2"/>
</dbReference>
<dbReference type="CDD" id="cd07724">
    <property type="entry name" value="POD-like_MBL-fold"/>
    <property type="match status" value="1"/>
</dbReference>
<gene>
    <name evidence="3" type="ORF">CUC15_15040</name>
</gene>
<proteinExistence type="predicted"/>
<dbReference type="EMBL" id="CP024848">
    <property type="protein sequence ID" value="AXI10166.1"/>
    <property type="molecule type" value="Genomic_DNA"/>
</dbReference>
<dbReference type="GO" id="GO:0050313">
    <property type="term" value="F:sulfur dioxygenase activity"/>
    <property type="evidence" value="ECO:0007669"/>
    <property type="project" value="InterPro"/>
</dbReference>